<organism evidence="1 2">
    <name type="scientific">Sulfuriferula multivorans</name>
    <dbReference type="NCBI Taxonomy" id="1559896"/>
    <lineage>
        <taxon>Bacteria</taxon>
        <taxon>Pseudomonadati</taxon>
        <taxon>Pseudomonadota</taxon>
        <taxon>Betaproteobacteria</taxon>
        <taxon>Nitrosomonadales</taxon>
        <taxon>Sulfuricellaceae</taxon>
        <taxon>Sulfuriferula</taxon>
    </lineage>
</organism>
<reference evidence="1 2" key="1">
    <citation type="journal article" date="2019" name="Front. Microbiol.">
        <title>Genomes of Neutrophilic Sulfur-Oxidizing Chemolithoautotrophs Representing 9 Proteobacterial Species From 8 Genera.</title>
        <authorList>
            <person name="Watanabe T."/>
            <person name="Kojima H."/>
            <person name="Umezawa K."/>
            <person name="Hori C."/>
            <person name="Takasuka T.E."/>
            <person name="Kato Y."/>
            <person name="Fukui M."/>
        </authorList>
    </citation>
    <scope>NUCLEOTIDE SEQUENCE [LARGE SCALE GENOMIC DNA]</scope>
    <source>
        <strain evidence="1 2">TTN</strain>
    </source>
</reference>
<name>A0A401JF24_9PROT</name>
<dbReference type="EMBL" id="BGOW01000017">
    <property type="protein sequence ID" value="GBL46232.1"/>
    <property type="molecule type" value="Genomic_DNA"/>
</dbReference>
<proteinExistence type="predicted"/>
<dbReference type="Proteomes" id="UP000286806">
    <property type="component" value="Unassembled WGS sequence"/>
</dbReference>
<evidence type="ECO:0000313" key="2">
    <source>
        <dbReference type="Proteomes" id="UP000286806"/>
    </source>
</evidence>
<protein>
    <submittedName>
        <fullName evidence="1">Uncharacterized protein</fullName>
    </submittedName>
</protein>
<dbReference type="RefSeq" id="WP_124705020.1">
    <property type="nucleotide sequence ID" value="NZ_BGOW01000017.1"/>
</dbReference>
<dbReference type="OrthoDB" id="5417073at2"/>
<dbReference type="AlphaFoldDB" id="A0A401JF24"/>
<sequence length="122" mass="13301">MPNKIQMKIIFGVLLGAVLVGWIKLALFPEPPPPPLTPAQARAAQVQHVLDNAYYQVQAQIQSSMLDPDSFQRVAVDYEDHGSYLLMGVKFRGKNAFGALIFDHAEAVISPDGTVLSVGKPE</sequence>
<gene>
    <name evidence="1" type="ORF">SFMTTN_2045</name>
</gene>
<accession>A0A401JF24</accession>
<keyword evidence="2" id="KW-1185">Reference proteome</keyword>
<comment type="caution">
    <text evidence="1">The sequence shown here is derived from an EMBL/GenBank/DDBJ whole genome shotgun (WGS) entry which is preliminary data.</text>
</comment>
<evidence type="ECO:0000313" key="1">
    <source>
        <dbReference type="EMBL" id="GBL46232.1"/>
    </source>
</evidence>